<keyword evidence="1" id="KW-1133">Transmembrane helix</keyword>
<reference evidence="2" key="1">
    <citation type="submission" date="2021-01" db="UniProtKB">
        <authorList>
            <consortium name="EnsemblPlants"/>
        </authorList>
    </citation>
    <scope>IDENTIFICATION</scope>
</reference>
<keyword evidence="1" id="KW-0812">Transmembrane</keyword>
<evidence type="ECO:0000256" key="1">
    <source>
        <dbReference type="SAM" id="Phobius"/>
    </source>
</evidence>
<dbReference type="EnsemblPlants" id="Kaladp0015s0195.1.v1.1">
    <property type="protein sequence ID" value="Kaladp0015s0195.1.v1.1"/>
    <property type="gene ID" value="Kaladp0015s0195.v1.1"/>
</dbReference>
<proteinExistence type="predicted"/>
<evidence type="ECO:0000313" key="2">
    <source>
        <dbReference type="EnsemblPlants" id="Kaladp0015s0195.1.v1.1"/>
    </source>
</evidence>
<organism evidence="2 3">
    <name type="scientific">Kalanchoe fedtschenkoi</name>
    <name type="common">Lavender scallops</name>
    <name type="synonym">South American air plant</name>
    <dbReference type="NCBI Taxonomy" id="63787"/>
    <lineage>
        <taxon>Eukaryota</taxon>
        <taxon>Viridiplantae</taxon>
        <taxon>Streptophyta</taxon>
        <taxon>Embryophyta</taxon>
        <taxon>Tracheophyta</taxon>
        <taxon>Spermatophyta</taxon>
        <taxon>Magnoliopsida</taxon>
        <taxon>eudicotyledons</taxon>
        <taxon>Gunneridae</taxon>
        <taxon>Pentapetalae</taxon>
        <taxon>Saxifragales</taxon>
        <taxon>Crassulaceae</taxon>
        <taxon>Kalanchoe</taxon>
    </lineage>
</organism>
<accession>A0A7N0SZ96</accession>
<feature type="transmembrane region" description="Helical" evidence="1">
    <location>
        <begin position="100"/>
        <end position="121"/>
    </location>
</feature>
<name>A0A7N0SZ96_KALFE</name>
<sequence length="208" mass="23676">MKLSQRRIRRRVPVELGLVAGISWRQFGKRRVEFLEGLLAQPCIMSNNTLRSTAALRAICTLLYPTGFRLDVKTPSSCRGFVLLLLSWSCSQHCFSQSPVLFYVQQAFGFLWFAIMLRVLFSMEMVFCGRVSECLHNPRRACARSDSWEAYTDAMRVSLITSLIRNNQMAFISNFVIHLIPAARSQHVVCNCVCLHNLLTRLSPNVGV</sequence>
<dbReference type="Proteomes" id="UP000594263">
    <property type="component" value="Unplaced"/>
</dbReference>
<dbReference type="AlphaFoldDB" id="A0A7N0SZ96"/>
<keyword evidence="3" id="KW-1185">Reference proteome</keyword>
<evidence type="ECO:0000313" key="3">
    <source>
        <dbReference type="Proteomes" id="UP000594263"/>
    </source>
</evidence>
<protein>
    <submittedName>
        <fullName evidence="2">Uncharacterized protein</fullName>
    </submittedName>
</protein>
<dbReference type="Gramene" id="Kaladp0015s0195.1.v1.1">
    <property type="protein sequence ID" value="Kaladp0015s0195.1.v1.1"/>
    <property type="gene ID" value="Kaladp0015s0195.v1.1"/>
</dbReference>
<keyword evidence="1" id="KW-0472">Membrane</keyword>